<reference evidence="1 2" key="1">
    <citation type="submission" date="2015-03" db="EMBL/GenBank/DDBJ databases">
        <title>Pseudomonas fluorescens 1855-344 Genome sequencing and assembly.</title>
        <authorList>
            <person name="Eng W.W.H."/>
            <person name="Gan H.M."/>
            <person name="Savka M.A."/>
        </authorList>
    </citation>
    <scope>NUCLEOTIDE SEQUENCE [LARGE SCALE GENOMIC DNA]</scope>
    <source>
        <strain evidence="1 2">1855-344</strain>
    </source>
</reference>
<protein>
    <submittedName>
        <fullName evidence="1">Uncharacterized protein</fullName>
    </submittedName>
</protein>
<dbReference type="AlphaFoldDB" id="A0A0F4XKK0"/>
<gene>
    <name evidence="1" type="ORF">VP02_19360</name>
</gene>
<name>A0A0F4XKK0_9PSED</name>
<evidence type="ECO:0000313" key="2">
    <source>
        <dbReference type="Proteomes" id="UP000033662"/>
    </source>
</evidence>
<organism evidence="1 2">
    <name type="scientific">Pseudomonas kilonensis</name>
    <dbReference type="NCBI Taxonomy" id="132476"/>
    <lineage>
        <taxon>Bacteria</taxon>
        <taxon>Pseudomonadati</taxon>
        <taxon>Pseudomonadota</taxon>
        <taxon>Gammaproteobacteria</taxon>
        <taxon>Pseudomonadales</taxon>
        <taxon>Pseudomonadaceae</taxon>
        <taxon>Pseudomonas</taxon>
    </lineage>
</organism>
<evidence type="ECO:0000313" key="1">
    <source>
        <dbReference type="EMBL" id="KKA06306.1"/>
    </source>
</evidence>
<proteinExistence type="predicted"/>
<dbReference type="EMBL" id="JZXC01000019">
    <property type="protein sequence ID" value="KKA06306.1"/>
    <property type="molecule type" value="Genomic_DNA"/>
</dbReference>
<sequence length="221" mass="25488">MILKEIYLYPDLGEFSDEIIHPFRDQSRSICNFLERHLSAEKFETPNLKKICFVGTRQAVDEPYVNSSGALIVNVSLDTEQYKKCTSVNELNEFFIQLLLEGLEKCRPHIALPLDLLKKAMDEFHRNHYKNEWTFKQKKIKGSDYVCALECQLTIDCFLMNLKVLRKDTPVLDKEILRTAPDEIAFGPYLKDVKEEGGRIKVIDKSGVAFYTTTVASLDKL</sequence>
<dbReference type="OrthoDB" id="6399559at2"/>
<dbReference type="Proteomes" id="UP000033662">
    <property type="component" value="Unassembled WGS sequence"/>
</dbReference>
<comment type="caution">
    <text evidence="1">The sequence shown here is derived from an EMBL/GenBank/DDBJ whole genome shotgun (WGS) entry which is preliminary data.</text>
</comment>
<dbReference type="PATRIC" id="fig|132476.4.peg.2053"/>
<accession>A0A0F4XKK0</accession>